<gene>
    <name evidence="1" type="ORF">MGR_1155</name>
</gene>
<name>A4U168_9PROT</name>
<reference evidence="1" key="1">
    <citation type="journal article" date="2007" name="J. Bacteriol.">
        <title>Comparative genome analysis of four magnetotactic bacteria reveals a complex set of group-specific genes implicated in magnetosome biomineralization and function.</title>
        <authorList>
            <person name="Richter M."/>
            <person name="Kube M."/>
            <person name="Bazylinski D.A."/>
            <person name="Lombardot T."/>
            <person name="Gloeckner F.O."/>
            <person name="Reinhardt R."/>
            <person name="Schueler D."/>
        </authorList>
    </citation>
    <scope>NUCLEOTIDE SEQUENCE</scope>
    <source>
        <strain evidence="1">MSR-1</strain>
    </source>
</reference>
<dbReference type="Pfam" id="PF02585">
    <property type="entry name" value="PIG-L"/>
    <property type="match status" value="1"/>
</dbReference>
<dbReference type="InterPro" id="IPR003737">
    <property type="entry name" value="GlcNAc_PI_deacetylase-related"/>
</dbReference>
<dbReference type="SUPFAM" id="SSF102588">
    <property type="entry name" value="LmbE-like"/>
    <property type="match status" value="1"/>
</dbReference>
<dbReference type="Gene3D" id="3.40.50.10320">
    <property type="entry name" value="LmbE-like"/>
    <property type="match status" value="1"/>
</dbReference>
<sequence>MRVLAIGAHFDDVELGCGGTLAAHAQAGDDVTIFVATHSGYSNYAQKVIRQPEIALEEGRAAARLLGAGELICGNLPTNDVQLNDALVCQILRIIEQKRIEAIYTHWTGDMHNDHRAVGLASLTAGRHVPRVLMYRSNFYDTDQVFRGNFYMDISATIETKVQAIKAHESEYRRVGETWTTFFKNQNGNDGLRIGVQYAEVFEVVRYLGNI</sequence>
<organism evidence="1">
    <name type="scientific">Magnetospirillum gryphiswaldense</name>
    <dbReference type="NCBI Taxonomy" id="55518"/>
    <lineage>
        <taxon>Bacteria</taxon>
        <taxon>Pseudomonadati</taxon>
        <taxon>Pseudomonadota</taxon>
        <taxon>Alphaproteobacteria</taxon>
        <taxon>Rhodospirillales</taxon>
        <taxon>Rhodospirillaceae</taxon>
        <taxon>Magnetospirillum</taxon>
    </lineage>
</organism>
<dbReference type="EMBL" id="CU459003">
    <property type="protein sequence ID" value="CAM76625.1"/>
    <property type="molecule type" value="Genomic_DNA"/>
</dbReference>
<evidence type="ECO:0000313" key="1">
    <source>
        <dbReference type="EMBL" id="CAM76625.1"/>
    </source>
</evidence>
<dbReference type="InterPro" id="IPR024078">
    <property type="entry name" value="LmbE-like_dom_sf"/>
</dbReference>
<accession>A4U168</accession>
<dbReference type="GO" id="GO:0016811">
    <property type="term" value="F:hydrolase activity, acting on carbon-nitrogen (but not peptide) bonds, in linear amides"/>
    <property type="evidence" value="ECO:0007669"/>
    <property type="project" value="TreeGrafter"/>
</dbReference>
<dbReference type="PANTHER" id="PTHR12993">
    <property type="entry name" value="N-ACETYLGLUCOSAMINYL-PHOSPHATIDYLINOSITOL DE-N-ACETYLASE-RELATED"/>
    <property type="match status" value="1"/>
</dbReference>
<proteinExistence type="predicted"/>
<dbReference type="AlphaFoldDB" id="A4U168"/>
<protein>
    <submittedName>
        <fullName evidence="1">LmbE-like protein</fullName>
    </submittedName>
</protein>
<dbReference type="PANTHER" id="PTHR12993:SF11">
    <property type="entry name" value="N-ACETYLGLUCOSAMINYL-PHOSPHATIDYLINOSITOL DE-N-ACETYLASE"/>
    <property type="match status" value="1"/>
</dbReference>